<dbReference type="Gene3D" id="3.40.50.720">
    <property type="entry name" value="NAD(P)-binding Rossmann-like Domain"/>
    <property type="match status" value="2"/>
</dbReference>
<keyword evidence="2" id="KW-0812">Transmembrane</keyword>
<dbReference type="InterPro" id="IPR029063">
    <property type="entry name" value="SAM-dependent_MTases_sf"/>
</dbReference>
<keyword evidence="2" id="KW-1133">Transmembrane helix</keyword>
<dbReference type="AlphaFoldDB" id="A0A644UH07"/>
<dbReference type="Pfam" id="PF02719">
    <property type="entry name" value="Polysacc_synt_2"/>
    <property type="match status" value="1"/>
</dbReference>
<dbReference type="EC" id="4.2.1.135" evidence="4"/>
<feature type="transmembrane region" description="Helical" evidence="2">
    <location>
        <begin position="9"/>
        <end position="30"/>
    </location>
</feature>
<proteinExistence type="inferred from homology"/>
<gene>
    <name evidence="4" type="primary">pglF_6</name>
    <name evidence="4" type="ORF">SDC9_24045</name>
</gene>
<keyword evidence="4" id="KW-0456">Lyase</keyword>
<feature type="domain" description="Polysaccharide biosynthesis protein CapD-like" evidence="3">
    <location>
        <begin position="267"/>
        <end position="540"/>
    </location>
</feature>
<dbReference type="InterPro" id="IPR051203">
    <property type="entry name" value="Polysaccharide_Synthase-Rel"/>
</dbReference>
<organism evidence="4">
    <name type="scientific">bioreactor metagenome</name>
    <dbReference type="NCBI Taxonomy" id="1076179"/>
    <lineage>
        <taxon>unclassified sequences</taxon>
        <taxon>metagenomes</taxon>
        <taxon>ecological metagenomes</taxon>
    </lineage>
</organism>
<evidence type="ECO:0000256" key="2">
    <source>
        <dbReference type="SAM" id="Phobius"/>
    </source>
</evidence>
<dbReference type="EMBL" id="VSSQ01000114">
    <property type="protein sequence ID" value="MPL78181.1"/>
    <property type="molecule type" value="Genomic_DNA"/>
</dbReference>
<protein>
    <submittedName>
        <fullName evidence="4">UDP-N-acetyl-alpha-D-glucosamine C6 dehydratase</fullName>
        <ecNumber evidence="4">4.2.1.135</ecNumber>
    </submittedName>
</protein>
<feature type="transmembrane region" description="Helical" evidence="2">
    <location>
        <begin position="36"/>
        <end position="54"/>
    </location>
</feature>
<evidence type="ECO:0000256" key="1">
    <source>
        <dbReference type="ARBA" id="ARBA00007430"/>
    </source>
</evidence>
<evidence type="ECO:0000259" key="3">
    <source>
        <dbReference type="Pfam" id="PF02719"/>
    </source>
</evidence>
<name>A0A644UH07_9ZZZZ</name>
<dbReference type="SUPFAM" id="SSF51735">
    <property type="entry name" value="NAD(P)-binding Rossmann-fold domains"/>
    <property type="match status" value="1"/>
</dbReference>
<dbReference type="InterPro" id="IPR036291">
    <property type="entry name" value="NAD(P)-bd_dom_sf"/>
</dbReference>
<comment type="caution">
    <text evidence="4">The sequence shown here is derived from an EMBL/GenBank/DDBJ whole genome shotgun (WGS) entry which is preliminary data.</text>
</comment>
<evidence type="ECO:0000313" key="4">
    <source>
        <dbReference type="EMBL" id="MPL78181.1"/>
    </source>
</evidence>
<keyword evidence="2" id="KW-0472">Membrane</keyword>
<dbReference type="CDD" id="cd05237">
    <property type="entry name" value="UDP_invert_4-6DH_SDR_e"/>
    <property type="match status" value="1"/>
</dbReference>
<sequence>MNYLRDKRFLGILVTIVISTFSLYLVAFLINKNISLIALSTIIITRILFSFLLFDDYKLSWSKASTKTGLMKIILALISFMIYMPILYYFYHISFNLLFIDLIFYTFIINILVYVYKYYHSVGKNKKTKNLVIYGAGKAGLQLQREFLSSEYKLVCFIDDDEILHHRSIDGISIYSKEKYCSLFENQKFDLMIIAMPSASQEQIKIIYEFMQDKFEKIKILPSMNNILKKEEFTKQLKDIGVEDLLARYPKDLDKKQIENFIKDKIVLITGAGGSIGSEISRQCKTYGAKQLILLDHSEFNLYSILEELKAENVVPIMQSVRDITVLENTFEKYKPQIVIHAAAYKHVPLVEYNILEGITNNIIGTKNCIDLSIKYGAQKFVLISTDKAVRPTNIMGTTKRICELYAQNVESKNTEIVAVRFGNVLGSSGSVIPKFKSQIEQGKNITVTHPEITRYFMLIPEACELVLQAASIANGGEIFILDMGEPIKIVDLAKKMIELSGRSDISIEICGLRCGEKLYEELLISDSDQKTKYESITVANSTKFDINELNKKIEELLICEDKVAKLKEIVPEFEHKLNN</sequence>
<dbReference type="InterPro" id="IPR003869">
    <property type="entry name" value="Polysac_CapD-like"/>
</dbReference>
<dbReference type="PANTHER" id="PTHR43318:SF1">
    <property type="entry name" value="POLYSACCHARIDE BIOSYNTHESIS PROTEIN EPSC-RELATED"/>
    <property type="match status" value="1"/>
</dbReference>
<feature type="transmembrane region" description="Helical" evidence="2">
    <location>
        <begin position="74"/>
        <end position="91"/>
    </location>
</feature>
<dbReference type="GO" id="GO:0016829">
    <property type="term" value="F:lyase activity"/>
    <property type="evidence" value="ECO:0007669"/>
    <property type="project" value="UniProtKB-KW"/>
</dbReference>
<comment type="similarity">
    <text evidence="1">Belongs to the polysaccharide synthase family.</text>
</comment>
<dbReference type="PANTHER" id="PTHR43318">
    <property type="entry name" value="UDP-N-ACETYLGLUCOSAMINE 4,6-DEHYDRATASE"/>
    <property type="match status" value="1"/>
</dbReference>
<dbReference type="SUPFAM" id="SSF53335">
    <property type="entry name" value="S-adenosyl-L-methionine-dependent methyltransferases"/>
    <property type="match status" value="1"/>
</dbReference>
<accession>A0A644UH07</accession>
<reference evidence="4" key="1">
    <citation type="submission" date="2019-08" db="EMBL/GenBank/DDBJ databases">
        <authorList>
            <person name="Kucharzyk K."/>
            <person name="Murdoch R.W."/>
            <person name="Higgins S."/>
            <person name="Loffler F."/>
        </authorList>
    </citation>
    <scope>NUCLEOTIDE SEQUENCE</scope>
</reference>
<feature type="transmembrane region" description="Helical" evidence="2">
    <location>
        <begin position="97"/>
        <end position="119"/>
    </location>
</feature>